<evidence type="ECO:0000259" key="8">
    <source>
        <dbReference type="Pfam" id="PF06814"/>
    </source>
</evidence>
<feature type="domain" description="GOST seven transmembrane" evidence="8">
    <location>
        <begin position="183"/>
        <end position="369"/>
    </location>
</feature>
<evidence type="ECO:0000259" key="9">
    <source>
        <dbReference type="Pfam" id="PF21904"/>
    </source>
</evidence>
<accession>A0ABR0U222</accession>
<dbReference type="Proteomes" id="UP001318860">
    <property type="component" value="Unassembled WGS sequence"/>
</dbReference>
<dbReference type="InterPro" id="IPR054103">
    <property type="entry name" value="CAND6-7_N"/>
</dbReference>
<dbReference type="InterPro" id="IPR009637">
    <property type="entry name" value="GPR107/GPR108-like"/>
</dbReference>
<feature type="transmembrane region" description="Helical" evidence="6">
    <location>
        <begin position="250"/>
        <end position="269"/>
    </location>
</feature>
<dbReference type="PANTHER" id="PTHR21229">
    <property type="entry name" value="LUNG SEVEN TRANSMEMBRANE RECEPTOR"/>
    <property type="match status" value="1"/>
</dbReference>
<organism evidence="10 11">
    <name type="scientific">Rehmannia glutinosa</name>
    <name type="common">Chinese foxglove</name>
    <dbReference type="NCBI Taxonomy" id="99300"/>
    <lineage>
        <taxon>Eukaryota</taxon>
        <taxon>Viridiplantae</taxon>
        <taxon>Streptophyta</taxon>
        <taxon>Embryophyta</taxon>
        <taxon>Tracheophyta</taxon>
        <taxon>Spermatophyta</taxon>
        <taxon>Magnoliopsida</taxon>
        <taxon>eudicotyledons</taxon>
        <taxon>Gunneridae</taxon>
        <taxon>Pentapetalae</taxon>
        <taxon>asterids</taxon>
        <taxon>lamiids</taxon>
        <taxon>Lamiales</taxon>
        <taxon>Orobanchaceae</taxon>
        <taxon>Rehmannieae</taxon>
        <taxon>Rehmannia</taxon>
    </lineage>
</organism>
<gene>
    <name evidence="10" type="ORF">DH2020_049662</name>
</gene>
<dbReference type="PANTHER" id="PTHR21229:SF2">
    <property type="entry name" value="RE59932P"/>
    <property type="match status" value="1"/>
</dbReference>
<feature type="chain" id="PRO_5045240091" evidence="7">
    <location>
        <begin position="27"/>
        <end position="520"/>
    </location>
</feature>
<evidence type="ECO:0000313" key="11">
    <source>
        <dbReference type="Proteomes" id="UP001318860"/>
    </source>
</evidence>
<dbReference type="Pfam" id="PF06814">
    <property type="entry name" value="GOST_TM"/>
    <property type="match status" value="1"/>
</dbReference>
<keyword evidence="3 7" id="KW-0732">Signal</keyword>
<evidence type="ECO:0000256" key="2">
    <source>
        <dbReference type="ARBA" id="ARBA00022692"/>
    </source>
</evidence>
<evidence type="ECO:0000256" key="5">
    <source>
        <dbReference type="ARBA" id="ARBA00023136"/>
    </source>
</evidence>
<feature type="transmembrane region" description="Helical" evidence="6">
    <location>
        <begin position="359"/>
        <end position="381"/>
    </location>
</feature>
<feature type="domain" description="CAND6/7 N-terminal" evidence="9">
    <location>
        <begin position="30"/>
        <end position="160"/>
    </location>
</feature>
<proteinExistence type="predicted"/>
<evidence type="ECO:0000256" key="6">
    <source>
        <dbReference type="SAM" id="Phobius"/>
    </source>
</evidence>
<keyword evidence="2 6" id="KW-0812">Transmembrane</keyword>
<reference evidence="10 11" key="1">
    <citation type="journal article" date="2021" name="Comput. Struct. Biotechnol. J.">
        <title>De novo genome assembly of the potent medicinal plant Rehmannia glutinosa using nanopore technology.</title>
        <authorList>
            <person name="Ma L."/>
            <person name="Dong C."/>
            <person name="Song C."/>
            <person name="Wang X."/>
            <person name="Zheng X."/>
            <person name="Niu Y."/>
            <person name="Chen S."/>
            <person name="Feng W."/>
        </authorList>
    </citation>
    <scope>NUCLEOTIDE SEQUENCE [LARGE SCALE GENOMIC DNA]</scope>
    <source>
        <strain evidence="10">DH-2019</strain>
    </source>
</reference>
<evidence type="ECO:0000256" key="3">
    <source>
        <dbReference type="ARBA" id="ARBA00022729"/>
    </source>
</evidence>
<feature type="transmembrane region" description="Helical" evidence="6">
    <location>
        <begin position="209"/>
        <end position="230"/>
    </location>
</feature>
<feature type="signal peptide" evidence="7">
    <location>
        <begin position="1"/>
        <end position="26"/>
    </location>
</feature>
<dbReference type="InterPro" id="IPR053937">
    <property type="entry name" value="GOST_TM"/>
</dbReference>
<keyword evidence="5 6" id="KW-0472">Membrane</keyword>
<dbReference type="EMBL" id="JABTTQ020003489">
    <property type="protein sequence ID" value="KAK6116556.1"/>
    <property type="molecule type" value="Genomic_DNA"/>
</dbReference>
<evidence type="ECO:0000256" key="7">
    <source>
        <dbReference type="SAM" id="SignalP"/>
    </source>
</evidence>
<feature type="transmembrane region" description="Helical" evidence="6">
    <location>
        <begin position="281"/>
        <end position="304"/>
    </location>
</feature>
<evidence type="ECO:0000256" key="4">
    <source>
        <dbReference type="ARBA" id="ARBA00022989"/>
    </source>
</evidence>
<keyword evidence="4 6" id="KW-1133">Transmembrane helix</keyword>
<evidence type="ECO:0000313" key="10">
    <source>
        <dbReference type="EMBL" id="KAK6116556.1"/>
    </source>
</evidence>
<comment type="caution">
    <text evidence="10">The sequence shown here is derived from an EMBL/GenBank/DDBJ whole genome shotgun (WGS) entry which is preliminary data.</text>
</comment>
<name>A0ABR0U222_REHGL</name>
<evidence type="ECO:0000256" key="1">
    <source>
        <dbReference type="ARBA" id="ARBA00004141"/>
    </source>
</evidence>
<comment type="subcellular location">
    <subcellularLocation>
        <location evidence="1">Membrane</location>
        <topology evidence="1">Multi-pass membrane protein</topology>
    </subcellularLocation>
</comment>
<keyword evidence="11" id="KW-1185">Reference proteome</keyword>
<sequence>MHENLHIHVFSLFFIFLFFNIHSVKSEIQTIKISSDNRPFILFEDFGFSNPGYISVSISSISIATEKSITTPTILSLMGCFYGPSPARQAIKRALLKDICVMGNPFVFPIFTFNDQNPVSPQTRFNKTVLVTIPDLYYIFFLNCAKNSSVSMKVNLETYNVGPNGDPDYIDEHFTNLPTTLFIFSLLFFLFLLTWSYTCNKNKHFIHRLHLLMALLLLLKFLELICYANSQRSIKRNRVSPRLERLWLAIYFARNVLFIVVIVLIRAGWSFSRPCLQELQKYTISTAISLQIVASICFILIHGVGPSHRQYRYWTITYYAVDFLCCVTMLLPLSKYVEHLDGNMKIEGKEGKRMVHKRVFGNFALALCVYFGFTRIGIFVLRSITSHDLWCLTIALELAYYSDYVIVTKEMRKNINITSVVLHDSTTVGNISTDSTRNSGNISNENPVVKDVRKDLASKPKYLVTFTVGYDQRNNIDEAVKKVRLRCRREWTMFQARMDNAEKAYYKSVRVDPSNFTGHR</sequence>
<feature type="transmembrane region" description="Helical" evidence="6">
    <location>
        <begin position="177"/>
        <end position="197"/>
    </location>
</feature>
<dbReference type="Pfam" id="PF21904">
    <property type="entry name" value="CAND6-7_N"/>
    <property type="match status" value="1"/>
</dbReference>
<protein>
    <submittedName>
        <fullName evidence="10">Uncharacterized protein</fullName>
    </submittedName>
</protein>